<gene>
    <name evidence="1" type="ORF">OHM77_02730</name>
</gene>
<dbReference type="Pfam" id="PF05930">
    <property type="entry name" value="Phage_AlpA"/>
    <property type="match status" value="1"/>
</dbReference>
<name>A0AA49FM01_9PROT</name>
<reference evidence="1" key="1">
    <citation type="journal article" date="2023" name="Nat. Microbiol.">
        <title>Enrichment and characterization of a nitric oxide-reducing microbial community in a continuous bioreactor.</title>
        <authorList>
            <person name="Garrido-Amador P."/>
            <person name="Stortenbeker N."/>
            <person name="Wessels H.J.C.T."/>
            <person name="Speth D.R."/>
            <person name="Garcia-Heredia I."/>
            <person name="Kartal B."/>
        </authorList>
    </citation>
    <scope>NUCLEOTIDE SEQUENCE</scope>
    <source>
        <strain evidence="1">MAG1</strain>
    </source>
</reference>
<dbReference type="Gene3D" id="1.10.238.160">
    <property type="match status" value="1"/>
</dbReference>
<accession>A0AA49FM01</accession>
<dbReference type="Proteomes" id="UP001234916">
    <property type="component" value="Chromosome"/>
</dbReference>
<dbReference type="SUPFAM" id="SSF46955">
    <property type="entry name" value="Putative DNA-binding domain"/>
    <property type="match status" value="1"/>
</dbReference>
<dbReference type="InterPro" id="IPR009061">
    <property type="entry name" value="DNA-bd_dom_put_sf"/>
</dbReference>
<protein>
    <submittedName>
        <fullName evidence="1">AlpA family phage regulatory protein</fullName>
    </submittedName>
</protein>
<dbReference type="KEGG" id="npv:OHM77_02730"/>
<dbReference type="AlphaFoldDB" id="A0AA49FM01"/>
<proteinExistence type="predicted"/>
<dbReference type="InterPro" id="IPR010260">
    <property type="entry name" value="AlpA"/>
</dbReference>
<dbReference type="EMBL" id="CP107246">
    <property type="protein sequence ID" value="WIM06228.1"/>
    <property type="molecule type" value="Genomic_DNA"/>
</dbReference>
<sequence>MSKPIQVKRLIRREELLHLIPLSDSAIYRLEKSGGFPNRFNLTPRCVVWDLDEVENWIQERRSALIQSQLPPDVQKRKFRPVRKQA</sequence>
<evidence type="ECO:0000313" key="1">
    <source>
        <dbReference type="EMBL" id="WIM06228.1"/>
    </source>
</evidence>
<organism evidence="1">
    <name type="scientific">Candidatus Nitricoxidivorans perseverans</name>
    <dbReference type="NCBI Taxonomy" id="2975601"/>
    <lineage>
        <taxon>Bacteria</taxon>
        <taxon>Pseudomonadati</taxon>
        <taxon>Pseudomonadota</taxon>
        <taxon>Betaproteobacteria</taxon>
        <taxon>Nitrosomonadales</taxon>
        <taxon>Sterolibacteriaceae</taxon>
        <taxon>Candidatus Nitricoxidivorans</taxon>
    </lineage>
</organism>